<comment type="caution">
    <text evidence="8">The sequence shown here is derived from an EMBL/GenBank/DDBJ whole genome shotgun (WGS) entry which is preliminary data.</text>
</comment>
<dbReference type="Pfam" id="PF00111">
    <property type="entry name" value="Fer2"/>
    <property type="match status" value="1"/>
</dbReference>
<evidence type="ECO:0000313" key="9">
    <source>
        <dbReference type="Proteomes" id="UP001620597"/>
    </source>
</evidence>
<keyword evidence="2" id="KW-0001">2Fe-2S</keyword>
<keyword evidence="9" id="KW-1185">Reference proteome</keyword>
<accession>A0ABW8NP05</accession>
<dbReference type="InterPro" id="IPR001041">
    <property type="entry name" value="2Fe-2S_ferredoxin-type"/>
</dbReference>
<organism evidence="8 9">
    <name type="scientific">Oceanobacter antarcticus</name>
    <dbReference type="NCBI Taxonomy" id="3133425"/>
    <lineage>
        <taxon>Bacteria</taxon>
        <taxon>Pseudomonadati</taxon>
        <taxon>Pseudomonadota</taxon>
        <taxon>Gammaproteobacteria</taxon>
        <taxon>Oceanospirillales</taxon>
        <taxon>Oceanospirillaceae</taxon>
        <taxon>Oceanobacter</taxon>
    </lineage>
</organism>
<sequence>MSIQIEVTAASGRQQQLEAADGALLMEVLRDQSDGVEGICGGCAACGTCHVHIAPQWLERLPAMPAEEHNLLDALDVRNDQSRLSCQIRLDASLDGLSLIIVPAEC</sequence>
<dbReference type="Gene3D" id="3.10.20.30">
    <property type="match status" value="1"/>
</dbReference>
<name>A0ABW8NP05_9GAMM</name>
<dbReference type="PRINTS" id="PR00355">
    <property type="entry name" value="ADRENODOXIN"/>
</dbReference>
<dbReference type="SUPFAM" id="SSF54292">
    <property type="entry name" value="2Fe-2S ferredoxin-like"/>
    <property type="match status" value="1"/>
</dbReference>
<dbReference type="EMBL" id="JBBKTX010000038">
    <property type="protein sequence ID" value="MFK4754673.1"/>
    <property type="molecule type" value="Genomic_DNA"/>
</dbReference>
<evidence type="ECO:0000256" key="5">
    <source>
        <dbReference type="ARBA" id="ARBA00023014"/>
    </source>
</evidence>
<evidence type="ECO:0000256" key="1">
    <source>
        <dbReference type="ARBA" id="ARBA00010914"/>
    </source>
</evidence>
<keyword evidence="5" id="KW-0411">Iron-sulfur</keyword>
<evidence type="ECO:0000256" key="6">
    <source>
        <dbReference type="ARBA" id="ARBA00034078"/>
    </source>
</evidence>
<feature type="domain" description="2Fe-2S ferredoxin-type" evidence="7">
    <location>
        <begin position="3"/>
        <end position="105"/>
    </location>
</feature>
<dbReference type="Proteomes" id="UP001620597">
    <property type="component" value="Unassembled WGS sequence"/>
</dbReference>
<protein>
    <submittedName>
        <fullName evidence="8">2Fe-2S iron-sulfur cluster-binding protein</fullName>
    </submittedName>
</protein>
<dbReference type="InterPro" id="IPR036010">
    <property type="entry name" value="2Fe-2S_ferredoxin-like_sf"/>
</dbReference>
<dbReference type="InterPro" id="IPR001055">
    <property type="entry name" value="Adrenodoxin-like"/>
</dbReference>
<keyword evidence="3" id="KW-0479">Metal-binding</keyword>
<reference evidence="8 9" key="1">
    <citation type="submission" date="2024-03" db="EMBL/GenBank/DDBJ databases">
        <title>High-quality draft genome sequence of Oceanobacter sp. wDCs-4.</title>
        <authorList>
            <person name="Dong C."/>
        </authorList>
    </citation>
    <scope>NUCLEOTIDE SEQUENCE [LARGE SCALE GENOMIC DNA]</scope>
    <source>
        <strain evidence="9">wDCs-4</strain>
    </source>
</reference>
<comment type="cofactor">
    <cofactor evidence="6">
        <name>[2Fe-2S] cluster</name>
        <dbReference type="ChEBI" id="CHEBI:190135"/>
    </cofactor>
</comment>
<dbReference type="PROSITE" id="PS51085">
    <property type="entry name" value="2FE2S_FER_2"/>
    <property type="match status" value="1"/>
</dbReference>
<gene>
    <name evidence="8" type="ORF">WG929_19920</name>
</gene>
<evidence type="ECO:0000259" key="7">
    <source>
        <dbReference type="PROSITE" id="PS51085"/>
    </source>
</evidence>
<comment type="similarity">
    <text evidence="1">Belongs to the adrenodoxin/putidaredoxin family.</text>
</comment>
<dbReference type="CDD" id="cd00207">
    <property type="entry name" value="fer2"/>
    <property type="match status" value="1"/>
</dbReference>
<evidence type="ECO:0000313" key="8">
    <source>
        <dbReference type="EMBL" id="MFK4754673.1"/>
    </source>
</evidence>
<dbReference type="InterPro" id="IPR012675">
    <property type="entry name" value="Beta-grasp_dom_sf"/>
</dbReference>
<evidence type="ECO:0000256" key="4">
    <source>
        <dbReference type="ARBA" id="ARBA00023004"/>
    </source>
</evidence>
<dbReference type="RefSeq" id="WP_416207488.1">
    <property type="nucleotide sequence ID" value="NZ_JBBKTX010000038.1"/>
</dbReference>
<evidence type="ECO:0000256" key="2">
    <source>
        <dbReference type="ARBA" id="ARBA00022714"/>
    </source>
</evidence>
<dbReference type="PANTHER" id="PTHR23426:SF65">
    <property type="entry name" value="FERREDOXIN-2, MITOCHONDRIAL"/>
    <property type="match status" value="1"/>
</dbReference>
<dbReference type="PANTHER" id="PTHR23426">
    <property type="entry name" value="FERREDOXIN/ADRENODOXIN"/>
    <property type="match status" value="1"/>
</dbReference>
<proteinExistence type="inferred from homology"/>
<keyword evidence="4" id="KW-0408">Iron</keyword>
<evidence type="ECO:0000256" key="3">
    <source>
        <dbReference type="ARBA" id="ARBA00022723"/>
    </source>
</evidence>